<organism evidence="1 2">
    <name type="scientific">Streptomyces griseoviridis</name>
    <dbReference type="NCBI Taxonomy" id="45398"/>
    <lineage>
        <taxon>Bacteria</taxon>
        <taxon>Bacillati</taxon>
        <taxon>Actinomycetota</taxon>
        <taxon>Actinomycetes</taxon>
        <taxon>Kitasatosporales</taxon>
        <taxon>Streptomycetaceae</taxon>
        <taxon>Streptomyces</taxon>
    </lineage>
</organism>
<gene>
    <name evidence="1" type="ORF">DDJ31_17190</name>
</gene>
<keyword evidence="2" id="KW-1185">Reference proteome</keyword>
<accession>A0ABX5TUC6</accession>
<dbReference type="EMBL" id="CP029078">
    <property type="protein sequence ID" value="QCN86495.1"/>
    <property type="molecule type" value="Genomic_DNA"/>
</dbReference>
<protein>
    <submittedName>
        <fullName evidence="1">Uncharacterized protein</fullName>
    </submittedName>
</protein>
<dbReference type="Proteomes" id="UP000501753">
    <property type="component" value="Chromosome"/>
</dbReference>
<name>A0ABX5TUC6_STRGD</name>
<reference evidence="1 2" key="1">
    <citation type="submission" date="2018-04" db="EMBL/GenBank/DDBJ databases">
        <title>Complete genome sequences of Streptomyces griseoviridis K61 and characterization of antagonistic properties of biological control agents.</title>
        <authorList>
            <person name="Mariita R.M."/>
            <person name="Sello J.K."/>
        </authorList>
    </citation>
    <scope>NUCLEOTIDE SEQUENCE [LARGE SCALE GENOMIC DNA]</scope>
    <source>
        <strain evidence="1 2">K61</strain>
    </source>
</reference>
<evidence type="ECO:0000313" key="1">
    <source>
        <dbReference type="EMBL" id="QCN86495.1"/>
    </source>
</evidence>
<proteinExistence type="predicted"/>
<evidence type="ECO:0000313" key="2">
    <source>
        <dbReference type="Proteomes" id="UP000501753"/>
    </source>
</evidence>
<sequence length="91" mass="9536">MSVDGVSAERQALSTAPALGALLVHTRERVGRIRGELCGRWCLCPVTGARERDVDPVDLAPRLRVAGAGWGRAHGVHLVGPAFPGALEDAS</sequence>